<dbReference type="Pfam" id="PF04261">
    <property type="entry name" value="Dyp_perox_N"/>
    <property type="match status" value="1"/>
</dbReference>
<reference evidence="9 10" key="1">
    <citation type="submission" date="2020-07" db="EMBL/GenBank/DDBJ databases">
        <title>Sequencing the genomes of 1000 actinobacteria strains.</title>
        <authorList>
            <person name="Klenk H.-P."/>
        </authorList>
    </citation>
    <scope>NUCLEOTIDE SEQUENCE [LARGE SCALE GENOMIC DNA]</scope>
    <source>
        <strain evidence="9 10">DSM 44749</strain>
    </source>
</reference>
<dbReference type="PANTHER" id="PTHR30521:SF0">
    <property type="entry name" value="DYP-TYPE PEROXIDASE FAMILY PROTEIN"/>
    <property type="match status" value="1"/>
</dbReference>
<evidence type="ECO:0000259" key="8">
    <source>
        <dbReference type="Pfam" id="PF20628"/>
    </source>
</evidence>
<dbReference type="AlphaFoldDB" id="A0A852W3M8"/>
<dbReference type="EMBL" id="JACCCZ010000001">
    <property type="protein sequence ID" value="NYG02031.1"/>
    <property type="molecule type" value="Genomic_DNA"/>
</dbReference>
<name>A0A852W3M8_PSEA5</name>
<dbReference type="InterPro" id="IPR011008">
    <property type="entry name" value="Dimeric_a/b-barrel"/>
</dbReference>
<evidence type="ECO:0000256" key="1">
    <source>
        <dbReference type="ARBA" id="ARBA00001970"/>
    </source>
</evidence>
<dbReference type="InterPro" id="IPR006314">
    <property type="entry name" value="Dyp_peroxidase"/>
</dbReference>
<dbReference type="GO" id="GO:0020037">
    <property type="term" value="F:heme binding"/>
    <property type="evidence" value="ECO:0007669"/>
    <property type="project" value="InterPro"/>
</dbReference>
<evidence type="ECO:0000259" key="7">
    <source>
        <dbReference type="Pfam" id="PF04261"/>
    </source>
</evidence>
<dbReference type="GO" id="GO:0004601">
    <property type="term" value="F:peroxidase activity"/>
    <property type="evidence" value="ECO:0007669"/>
    <property type="project" value="UniProtKB-KW"/>
</dbReference>
<protein>
    <submittedName>
        <fullName evidence="9">Iron-dependent peroxidase</fullName>
    </submittedName>
</protein>
<dbReference type="GeneID" id="98052087"/>
<comment type="similarity">
    <text evidence="6">Belongs to the DyP-type peroxidase family.</text>
</comment>
<keyword evidence="5" id="KW-0408">Iron</keyword>
<evidence type="ECO:0000313" key="10">
    <source>
        <dbReference type="Proteomes" id="UP000549695"/>
    </source>
</evidence>
<feature type="domain" description="Dyp-type peroxidase N-terminal" evidence="7">
    <location>
        <begin position="15"/>
        <end position="145"/>
    </location>
</feature>
<evidence type="ECO:0000256" key="5">
    <source>
        <dbReference type="ARBA" id="ARBA00023004"/>
    </source>
</evidence>
<dbReference type="PANTHER" id="PTHR30521">
    <property type="entry name" value="DEFERROCHELATASE/PEROXIDASE"/>
    <property type="match status" value="1"/>
</dbReference>
<keyword evidence="4" id="KW-0560">Oxidoreductase</keyword>
<keyword evidence="2 9" id="KW-0575">Peroxidase</keyword>
<dbReference type="GO" id="GO:0046872">
    <property type="term" value="F:metal ion binding"/>
    <property type="evidence" value="ECO:0007669"/>
    <property type="project" value="UniProtKB-KW"/>
</dbReference>
<dbReference type="NCBIfam" id="TIGR01413">
    <property type="entry name" value="Dyp_perox_fam"/>
    <property type="match status" value="1"/>
</dbReference>
<dbReference type="InterPro" id="IPR048327">
    <property type="entry name" value="Dyp_perox_N"/>
</dbReference>
<sequence>MTQATERAVPPPEPQDVTAPLTAAAAFLVLRVGDGPDSDARVRSTLAATSDLVKNVRIGADGAAFHCTVGIGHRVWERVVGGPPPRELAPFREITGASHTAVATEGDLLYHLRADSTDLIVRFEMMLLDSFGDTVTTVDETTGFRYRHGRDLLDFADGTANPDGAGLPAATLVGEEDPAHAGGSYVVVQRYLHDMAAWRGQDVATQEGIVGRTKFDGVELPDAEEGQKSHKTLCTITDDDGVEHDILRDNMPFASPGRGEYGTYFIGYSRRLWVVETMLRRMFVGDPPPLHDRILDYSTPTTGCTFFVPARPVLDGLDD</sequence>
<evidence type="ECO:0000256" key="3">
    <source>
        <dbReference type="ARBA" id="ARBA00022723"/>
    </source>
</evidence>
<feature type="domain" description="Dyp-type peroxidase C-terminal" evidence="8">
    <location>
        <begin position="150"/>
        <end position="310"/>
    </location>
</feature>
<evidence type="ECO:0000256" key="4">
    <source>
        <dbReference type="ARBA" id="ARBA00023002"/>
    </source>
</evidence>
<dbReference type="GO" id="GO:0005829">
    <property type="term" value="C:cytosol"/>
    <property type="evidence" value="ECO:0007669"/>
    <property type="project" value="TreeGrafter"/>
</dbReference>
<proteinExistence type="inferred from homology"/>
<comment type="cofactor">
    <cofactor evidence="1">
        <name>heme b</name>
        <dbReference type="ChEBI" id="CHEBI:60344"/>
    </cofactor>
</comment>
<dbReference type="InterPro" id="IPR048328">
    <property type="entry name" value="Dyp_perox_C"/>
</dbReference>
<dbReference type="RefSeq" id="WP_179761077.1">
    <property type="nucleotide sequence ID" value="NZ_BAAAJZ010000001.1"/>
</dbReference>
<dbReference type="SUPFAM" id="SSF54909">
    <property type="entry name" value="Dimeric alpha+beta barrel"/>
    <property type="match status" value="1"/>
</dbReference>
<dbReference type="Proteomes" id="UP000549695">
    <property type="component" value="Unassembled WGS sequence"/>
</dbReference>
<organism evidence="9 10">
    <name type="scientific">Pseudonocardia alni</name>
    <name type="common">Amycolata alni</name>
    <dbReference type="NCBI Taxonomy" id="33907"/>
    <lineage>
        <taxon>Bacteria</taxon>
        <taxon>Bacillati</taxon>
        <taxon>Actinomycetota</taxon>
        <taxon>Actinomycetes</taxon>
        <taxon>Pseudonocardiales</taxon>
        <taxon>Pseudonocardiaceae</taxon>
        <taxon>Pseudonocardia</taxon>
    </lineage>
</organism>
<dbReference type="PROSITE" id="PS51404">
    <property type="entry name" value="DYP_PEROXIDASE"/>
    <property type="match status" value="1"/>
</dbReference>
<gene>
    <name evidence="9" type="ORF">HDA37_002316</name>
</gene>
<keyword evidence="3" id="KW-0479">Metal-binding</keyword>
<keyword evidence="10" id="KW-1185">Reference proteome</keyword>
<evidence type="ECO:0000313" key="9">
    <source>
        <dbReference type="EMBL" id="NYG02031.1"/>
    </source>
</evidence>
<comment type="caution">
    <text evidence="9">The sequence shown here is derived from an EMBL/GenBank/DDBJ whole genome shotgun (WGS) entry which is preliminary data.</text>
</comment>
<evidence type="ECO:0000256" key="2">
    <source>
        <dbReference type="ARBA" id="ARBA00022559"/>
    </source>
</evidence>
<accession>A0A852W3M8</accession>
<evidence type="ECO:0000256" key="6">
    <source>
        <dbReference type="ARBA" id="ARBA00025737"/>
    </source>
</evidence>
<dbReference type="Pfam" id="PF20628">
    <property type="entry name" value="Dyp_perox_C"/>
    <property type="match status" value="1"/>
</dbReference>